<dbReference type="InterPro" id="IPR037171">
    <property type="entry name" value="NagB/RpiA_transferase-like"/>
</dbReference>
<dbReference type="InterPro" id="IPR000649">
    <property type="entry name" value="IF-2B-related"/>
</dbReference>
<dbReference type="PATRIC" id="fig|1855411.3.peg.557"/>
<dbReference type="Gene3D" id="1.20.120.420">
    <property type="entry name" value="translation initiation factor eif-2b, domain 1"/>
    <property type="match status" value="1"/>
</dbReference>
<gene>
    <name evidence="2" type="ORF">HTSR_0560</name>
</gene>
<evidence type="ECO:0000256" key="1">
    <source>
        <dbReference type="RuleBase" id="RU003814"/>
    </source>
</evidence>
<dbReference type="GO" id="GO:0046523">
    <property type="term" value="F:S-methyl-5-thioribose-1-phosphate isomerase activity"/>
    <property type="evidence" value="ECO:0007669"/>
    <property type="project" value="TreeGrafter"/>
</dbReference>
<dbReference type="RefSeq" id="WP_070364504.1">
    <property type="nucleotide sequence ID" value="NZ_CP016070.1"/>
</dbReference>
<dbReference type="PANTHER" id="PTHR43475">
    <property type="entry name" value="METHYLTHIORIBOSE-1-PHOSPHATE ISOMERASE"/>
    <property type="match status" value="1"/>
</dbReference>
<protein>
    <submittedName>
        <fullName evidence="2">Translation initiation factor aIF-2B</fullName>
    </submittedName>
</protein>
<accession>A0A1D8S326</accession>
<sequence>MIDETAEEIRSMRTHSSSVVAANAAHALEELLDREYPSVEEYLRELEHNSSALRRANPSHASLVTTQREIIETVREADPDTVPAAKARTEGAIEAVVSTIETAKHRAAEATADRIEDGAIILTHDYSSTVLEALEAAARDGKHLQVFVTEARPRHLGRKTARVLGEIDRIETTLIVDSAAGYYLSEIDEVIIGMDCIVEDELYNRVGTYPIAATAADRNVPVTVTGSSAKVVEEGFRFENDFRPPSEVIREPPEGFDVANPAYDATPIRLIDTLVTETGVSSL</sequence>
<dbReference type="GO" id="GO:0019509">
    <property type="term" value="P:L-methionine salvage from methylthioadenosine"/>
    <property type="evidence" value="ECO:0007669"/>
    <property type="project" value="TreeGrafter"/>
</dbReference>
<dbReference type="AlphaFoldDB" id="A0A1D8S326"/>
<dbReference type="EMBL" id="CP016070">
    <property type="protein sequence ID" value="AOW79755.1"/>
    <property type="molecule type" value="Genomic_DNA"/>
</dbReference>
<dbReference type="InterPro" id="IPR042529">
    <property type="entry name" value="IF_2B-like_C"/>
</dbReference>
<dbReference type="Gene3D" id="3.40.50.10470">
    <property type="entry name" value="Translation initiation factor eif-2b, domain 2"/>
    <property type="match status" value="1"/>
</dbReference>
<dbReference type="GO" id="GO:0003743">
    <property type="term" value="F:translation initiation factor activity"/>
    <property type="evidence" value="ECO:0007669"/>
    <property type="project" value="UniProtKB-KW"/>
</dbReference>
<dbReference type="KEGG" id="halh:HTSR_0560"/>
<dbReference type="Pfam" id="PF01008">
    <property type="entry name" value="IF-2B"/>
    <property type="match status" value="1"/>
</dbReference>
<organism evidence="2 3">
    <name type="scientific">Halodesulfurarchaeum formicicum</name>
    <dbReference type="NCBI Taxonomy" id="1873524"/>
    <lineage>
        <taxon>Archaea</taxon>
        <taxon>Methanobacteriati</taxon>
        <taxon>Methanobacteriota</taxon>
        <taxon>Stenosarchaea group</taxon>
        <taxon>Halobacteria</taxon>
        <taxon>Halobacteriales</taxon>
        <taxon>Halobacteriaceae</taxon>
        <taxon>Halodesulfurarchaeum</taxon>
    </lineage>
</organism>
<evidence type="ECO:0000313" key="3">
    <source>
        <dbReference type="Proteomes" id="UP000185608"/>
    </source>
</evidence>
<proteinExistence type="inferred from homology"/>
<keyword evidence="2" id="KW-0648">Protein biosynthesis</keyword>
<dbReference type="PANTHER" id="PTHR43475:SF2">
    <property type="entry name" value="RIBOSE 1,5-BISPHOSPHATE ISOMERASE"/>
    <property type="match status" value="1"/>
</dbReference>
<reference evidence="2 3" key="1">
    <citation type="submission" date="2016-06" db="EMBL/GenBank/DDBJ databases">
        <title>Discovery of anaerobic lithoheterotrophic haloarchaeon capable of sulfur respiration by hydrogen and formate.</title>
        <authorList>
            <person name="Sorokin D.Y."/>
            <person name="Kublanov I.V."/>
            <person name="Roman P."/>
            <person name="Sinninghe Damste J.S."/>
            <person name="Golyshin P.N."/>
            <person name="Rojo D."/>
            <person name="Ciordia S."/>
            <person name="Mena Md.C."/>
            <person name="Ferrer M."/>
            <person name="Smedile F."/>
            <person name="Messina E."/>
            <person name="La Cono V."/>
            <person name="Yakimov M.M."/>
        </authorList>
    </citation>
    <scope>NUCLEOTIDE SEQUENCE [LARGE SCALE GENOMIC DNA]</scope>
    <source>
        <strain evidence="2 3">HTSR1</strain>
    </source>
</reference>
<dbReference type="Proteomes" id="UP000185608">
    <property type="component" value="Chromosome"/>
</dbReference>
<dbReference type="InterPro" id="IPR027363">
    <property type="entry name" value="M1Pi_N"/>
</dbReference>
<name>A0A1D8S326_9EURY</name>
<comment type="similarity">
    <text evidence="1">Belongs to the eIF-2B alpha/beta/delta subunits family.</text>
</comment>
<dbReference type="SUPFAM" id="SSF100950">
    <property type="entry name" value="NagB/RpiA/CoA transferase-like"/>
    <property type="match status" value="1"/>
</dbReference>
<dbReference type="GeneID" id="29828572"/>
<keyword evidence="2" id="KW-0396">Initiation factor</keyword>
<dbReference type="STRING" id="1873524.HSR6_0547"/>
<evidence type="ECO:0000313" key="2">
    <source>
        <dbReference type="EMBL" id="AOW79755.1"/>
    </source>
</evidence>